<dbReference type="GO" id="GO:0005876">
    <property type="term" value="C:spindle microtubule"/>
    <property type="evidence" value="ECO:0007669"/>
    <property type="project" value="TreeGrafter"/>
</dbReference>
<evidence type="ECO:0000313" key="3">
    <source>
        <dbReference type="Ensembl" id="ENSMAMP00000030498.2"/>
    </source>
</evidence>
<dbReference type="PANTHER" id="PTHR46725">
    <property type="entry name" value="COILED-COIL DOMAIN-CONTAINING PROTEIN 57"/>
    <property type="match status" value="1"/>
</dbReference>
<dbReference type="GeneTree" id="ENSGT00940000153251"/>
<dbReference type="Ensembl" id="ENSMAMT00000031295.2">
    <property type="protein sequence ID" value="ENSMAMP00000030498.2"/>
    <property type="gene ID" value="ENSMAMG00000020563.2"/>
</dbReference>
<dbReference type="Proteomes" id="UP000261640">
    <property type="component" value="Unplaced"/>
</dbReference>
<protein>
    <submittedName>
        <fullName evidence="3">Coiled-coil domain containing 57</fullName>
    </submittedName>
</protein>
<reference evidence="3" key="1">
    <citation type="submission" date="2025-08" db="UniProtKB">
        <authorList>
            <consortium name="Ensembl"/>
        </authorList>
    </citation>
    <scope>IDENTIFICATION</scope>
</reference>
<organism evidence="3 4">
    <name type="scientific">Mastacembelus armatus</name>
    <name type="common">zig-zag eel</name>
    <dbReference type="NCBI Taxonomy" id="205130"/>
    <lineage>
        <taxon>Eukaryota</taxon>
        <taxon>Metazoa</taxon>
        <taxon>Chordata</taxon>
        <taxon>Craniata</taxon>
        <taxon>Vertebrata</taxon>
        <taxon>Euteleostomi</taxon>
        <taxon>Actinopterygii</taxon>
        <taxon>Neopterygii</taxon>
        <taxon>Teleostei</taxon>
        <taxon>Neoteleostei</taxon>
        <taxon>Acanthomorphata</taxon>
        <taxon>Anabantaria</taxon>
        <taxon>Synbranchiformes</taxon>
        <taxon>Mastacembelidae</taxon>
        <taxon>Mastacembelus</taxon>
    </lineage>
</organism>
<keyword evidence="4" id="KW-1185">Reference proteome</keyword>
<dbReference type="InterPro" id="IPR042481">
    <property type="entry name" value="CCDC57"/>
</dbReference>
<dbReference type="GO" id="GO:0005814">
    <property type="term" value="C:centriole"/>
    <property type="evidence" value="ECO:0007669"/>
    <property type="project" value="TreeGrafter"/>
</dbReference>
<reference evidence="3" key="2">
    <citation type="submission" date="2025-09" db="UniProtKB">
        <authorList>
            <consortium name="Ensembl"/>
        </authorList>
    </citation>
    <scope>IDENTIFICATION</scope>
</reference>
<keyword evidence="1" id="KW-0175">Coiled coil</keyword>
<feature type="region of interest" description="Disordered" evidence="2">
    <location>
        <begin position="664"/>
        <end position="699"/>
    </location>
</feature>
<dbReference type="AlphaFoldDB" id="A0A3Q3MS23"/>
<proteinExistence type="predicted"/>
<dbReference type="InParanoid" id="A0A3Q3MS23"/>
<evidence type="ECO:0000256" key="2">
    <source>
        <dbReference type="SAM" id="MobiDB-lite"/>
    </source>
</evidence>
<feature type="coiled-coil region" evidence="1">
    <location>
        <begin position="3"/>
        <end position="52"/>
    </location>
</feature>
<name>A0A3Q3MS23_9TELE</name>
<evidence type="ECO:0000313" key="4">
    <source>
        <dbReference type="Proteomes" id="UP000261640"/>
    </source>
</evidence>
<dbReference type="GO" id="GO:0034451">
    <property type="term" value="C:centriolar satellite"/>
    <property type="evidence" value="ECO:0007669"/>
    <property type="project" value="TreeGrafter"/>
</dbReference>
<dbReference type="GO" id="GO:0045931">
    <property type="term" value="P:positive regulation of mitotic cell cycle"/>
    <property type="evidence" value="ECO:0007669"/>
    <property type="project" value="TreeGrafter"/>
</dbReference>
<dbReference type="PANTHER" id="PTHR46725:SF1">
    <property type="entry name" value="COILED-COIL DOMAIN-CONTAINING PROTEIN 57"/>
    <property type="match status" value="1"/>
</dbReference>
<feature type="coiled-coil region" evidence="1">
    <location>
        <begin position="366"/>
        <end position="447"/>
    </location>
</feature>
<sequence length="699" mass="80163">LGLRDLEAQLASKEREWKELQAVRVYQLESSLRKAQEECSSLRERYQRLKEDFQFNLAILDERERELERYDSMTARALTVEHNRYSSADPVKSTFMHDNCSMAAEIQKQTEEFGRIQQGLQCRIQQVEGELTLERQEMSATFDSDLRQQEHEFNMQMDEMRAVVLSHELKVKLLSKEIEMHRQAQLRTTEALKASQQFGQQTQTQLQHKEQEIKDLAAVKDNRYASAMCVCVCAPTCVYDVLTAFCLRIKELEDEVKLMETNLTKYLCCHVCFQRLLTELGKTRTGWDEYISHVSSEMDVKDTMILTLQERESKLRKELDRNREEMERYKQQLSAGLKRERALEQMQVQNELEWEKRCEDMKAKHYLASEELIQDLTQARDEAKAELKEKEQELQDLTVLLHCVKNESNQTLQGLTPKPDSLVSEEMRRLQEQNSILRAVITQMRKDMEGLSHALSTPQAQPQVSSCLPHPRATATTSITPIGQMATGPPALPTDISSEVKPAGLNRSLTQTWLMASEAHTEPEVTNIMQQMCSIKATQISQLCEIIGRYCIRCCSHWFLISSSFQPALVQQLQEENLYLGQQQASGLMSSGLFENVQTARSNSTLLHVRLKQAAACIALLSKEKQKLIEMGNRLRAQVISAGLQGIPTDTPTTAHTTIIQKRLHNNQKAVQPRSPEKSVSYRTSGARKGFHREARRPA</sequence>
<dbReference type="GO" id="GO:0060271">
    <property type="term" value="P:cilium assembly"/>
    <property type="evidence" value="ECO:0007669"/>
    <property type="project" value="TreeGrafter"/>
</dbReference>
<feature type="coiled-coil region" evidence="1">
    <location>
        <begin position="305"/>
        <end position="339"/>
    </location>
</feature>
<accession>A0A3Q3MS23</accession>
<dbReference type="GO" id="GO:0007099">
    <property type="term" value="P:centriole replication"/>
    <property type="evidence" value="ECO:0007669"/>
    <property type="project" value="TreeGrafter"/>
</dbReference>
<evidence type="ECO:0000256" key="1">
    <source>
        <dbReference type="SAM" id="Coils"/>
    </source>
</evidence>
<dbReference type="GO" id="GO:0007020">
    <property type="term" value="P:microtubule nucleation"/>
    <property type="evidence" value="ECO:0007669"/>
    <property type="project" value="TreeGrafter"/>
</dbReference>